<dbReference type="CDD" id="cd03132">
    <property type="entry name" value="GATase1_catalase"/>
    <property type="match status" value="1"/>
</dbReference>
<organism evidence="2 3">
    <name type="scientific">Sphingobium algorifonticola</name>
    <dbReference type="NCBI Taxonomy" id="2008318"/>
    <lineage>
        <taxon>Bacteria</taxon>
        <taxon>Pseudomonadati</taxon>
        <taxon>Pseudomonadota</taxon>
        <taxon>Alphaproteobacteria</taxon>
        <taxon>Sphingomonadales</taxon>
        <taxon>Sphingomonadaceae</taxon>
        <taxon>Sphingobium</taxon>
    </lineage>
</organism>
<gene>
    <name evidence="2" type="ORF">ENE74_05055</name>
</gene>
<evidence type="ECO:0000313" key="2">
    <source>
        <dbReference type="EMBL" id="RVT43947.1"/>
    </source>
</evidence>
<accession>A0A437JDG3</accession>
<dbReference type="Gene3D" id="3.40.50.880">
    <property type="match status" value="1"/>
</dbReference>
<dbReference type="EMBL" id="RZUL01000001">
    <property type="protein sequence ID" value="RVT43947.1"/>
    <property type="molecule type" value="Genomic_DNA"/>
</dbReference>
<reference evidence="2 3" key="1">
    <citation type="submission" date="2019-01" db="EMBL/GenBank/DDBJ databases">
        <authorList>
            <person name="Chen W.-M."/>
        </authorList>
    </citation>
    <scope>NUCLEOTIDE SEQUENCE [LARGE SCALE GENOMIC DNA]</scope>
    <source>
        <strain evidence="2 3">TLA-22</strain>
    </source>
</reference>
<feature type="domain" description="Large catalase C-terminal" evidence="1">
    <location>
        <begin position="34"/>
        <end position="119"/>
    </location>
</feature>
<dbReference type="InterPro" id="IPR041399">
    <property type="entry name" value="Catalase_large_C"/>
</dbReference>
<dbReference type="Proteomes" id="UP000282977">
    <property type="component" value="Unassembled WGS sequence"/>
</dbReference>
<comment type="caution">
    <text evidence="2">The sequence shown here is derived from an EMBL/GenBank/DDBJ whole genome shotgun (WGS) entry which is preliminary data.</text>
</comment>
<protein>
    <recommendedName>
        <fullName evidence="1">Large catalase C-terminal domain-containing protein</fullName>
    </recommendedName>
</protein>
<evidence type="ECO:0000259" key="1">
    <source>
        <dbReference type="Pfam" id="PF18011"/>
    </source>
</evidence>
<proteinExistence type="predicted"/>
<evidence type="ECO:0000313" key="3">
    <source>
        <dbReference type="Proteomes" id="UP000282977"/>
    </source>
</evidence>
<dbReference type="SUPFAM" id="SSF52317">
    <property type="entry name" value="Class I glutamine amidotransferase-like"/>
    <property type="match status" value="1"/>
</dbReference>
<name>A0A437JDG3_9SPHN</name>
<dbReference type="AlphaFoldDB" id="A0A437JDG3"/>
<dbReference type="Pfam" id="PF18011">
    <property type="entry name" value="Catalase_C"/>
    <property type="match status" value="1"/>
</dbReference>
<sequence length="133" mass="13701">MGAFFEVIAPKIGGVTLSDGTAVAAKHKIDGGPSILFDAVAVLPSAEGAALLAVDAPAKDFVCDAFAHCKFIGVGADAELLFTKAGLAEDLDDGCLPLGTSKDVGPFLEACSMLRYWPRELAVDLDAEPAPHD</sequence>
<keyword evidence="3" id="KW-1185">Reference proteome</keyword>
<dbReference type="InterPro" id="IPR029062">
    <property type="entry name" value="Class_I_gatase-like"/>
</dbReference>